<organism evidence="3 4">
    <name type="scientific">Ornithinibacillus hominis</name>
    <dbReference type="NCBI Taxonomy" id="2763055"/>
    <lineage>
        <taxon>Bacteria</taxon>
        <taxon>Bacillati</taxon>
        <taxon>Bacillota</taxon>
        <taxon>Bacilli</taxon>
        <taxon>Bacillales</taxon>
        <taxon>Bacillaceae</taxon>
        <taxon>Ornithinibacillus</taxon>
    </lineage>
</organism>
<dbReference type="EMBL" id="JACOOL010000009">
    <property type="protein sequence ID" value="MBC5637653.1"/>
    <property type="molecule type" value="Genomic_DNA"/>
</dbReference>
<reference evidence="3" key="1">
    <citation type="submission" date="2020-08" db="EMBL/GenBank/DDBJ databases">
        <title>Genome public.</title>
        <authorList>
            <person name="Liu C."/>
            <person name="Sun Q."/>
        </authorList>
    </citation>
    <scope>NUCLEOTIDE SEQUENCE</scope>
    <source>
        <strain evidence="3">BX22</strain>
    </source>
</reference>
<gene>
    <name evidence="3" type="ORF">H8S33_12625</name>
</gene>
<comment type="caution">
    <text evidence="3">The sequence shown here is derived from an EMBL/GenBank/DDBJ whole genome shotgun (WGS) entry which is preliminary data.</text>
</comment>
<feature type="domain" description="Peptidoglycan beta-N-acetylmuramidase NamZ N-terminal" evidence="1">
    <location>
        <begin position="21"/>
        <end position="222"/>
    </location>
</feature>
<keyword evidence="4" id="KW-1185">Reference proteome</keyword>
<dbReference type="Pfam" id="PF07075">
    <property type="entry name" value="NamZ_N"/>
    <property type="match status" value="1"/>
</dbReference>
<sequence length="388" mass="44095">MKLGLEVFLEKYTKDYSTERIGLLTNLTGVNHQLESTIDLFYSHQHLNLTALFGPEHGLRGEVQEGKLIDSSVDPYTGVPIHSLYNKDKKPNVEMLKDVDVVFCDLQDIGTRYYTFIYSMANTMQICGQEEKKVVVLDRPNPINGIDVEGNLVQDAFRSFVGKFPIPVRHGMTIGELARLFKHEFNIACDLEVIPMEGWNREQYFDQTDLYWVSPTPNTTTIDMCMLYPGTCLIEGTNISEGRGTTKPFEVIGAPFIDGRKLAEALKSLSLPGVQFRPAVFKPMYQKFAGEVCEGIQVHISNKDTLSAFDIGISILETIYRLYPEQMTFIQAGEQNRYFIDLLAGTDQLRKQIIQGDTTDFREQLPTAVQQFMAMRENYLLYPTNDMA</sequence>
<dbReference type="Gene3D" id="3.40.50.12170">
    <property type="entry name" value="Uncharacterised protein PF07075, DUF1343"/>
    <property type="match status" value="1"/>
</dbReference>
<dbReference type="RefSeq" id="WP_186870361.1">
    <property type="nucleotide sequence ID" value="NZ_JACOOL010000009.1"/>
</dbReference>
<dbReference type="Pfam" id="PF20732">
    <property type="entry name" value="NamZ_C"/>
    <property type="match status" value="1"/>
</dbReference>
<dbReference type="Proteomes" id="UP000637359">
    <property type="component" value="Unassembled WGS sequence"/>
</dbReference>
<dbReference type="Gene3D" id="3.90.1150.140">
    <property type="match status" value="1"/>
</dbReference>
<evidence type="ECO:0000313" key="3">
    <source>
        <dbReference type="EMBL" id="MBC5637653.1"/>
    </source>
</evidence>
<name>A0A923L6X4_9BACI</name>
<dbReference type="PANTHER" id="PTHR42915">
    <property type="entry name" value="HYPOTHETICAL 460 KDA PROTEIN IN FEUA-SIGW INTERGENIC REGION [PRECURSOR]"/>
    <property type="match status" value="1"/>
</dbReference>
<dbReference type="GO" id="GO:0033922">
    <property type="term" value="F:peptidoglycan beta-N-acetylmuramidase activity"/>
    <property type="evidence" value="ECO:0007669"/>
    <property type="project" value="InterPro"/>
</dbReference>
<dbReference type="PANTHER" id="PTHR42915:SF1">
    <property type="entry name" value="PEPTIDOGLYCAN BETA-N-ACETYLMURAMIDASE NAMZ"/>
    <property type="match status" value="1"/>
</dbReference>
<feature type="domain" description="Peptidoglycan beta-N-acetylmuramidase NamZ C-terminal" evidence="2">
    <location>
        <begin position="226"/>
        <end position="382"/>
    </location>
</feature>
<evidence type="ECO:0000259" key="1">
    <source>
        <dbReference type="Pfam" id="PF07075"/>
    </source>
</evidence>
<evidence type="ECO:0000259" key="2">
    <source>
        <dbReference type="Pfam" id="PF20732"/>
    </source>
</evidence>
<dbReference type="InterPro" id="IPR008302">
    <property type="entry name" value="NamZ"/>
</dbReference>
<dbReference type="InterPro" id="IPR048502">
    <property type="entry name" value="NamZ_N"/>
</dbReference>
<dbReference type="AlphaFoldDB" id="A0A923L6X4"/>
<dbReference type="PIRSF" id="PIRSF016719">
    <property type="entry name" value="UCP016719"/>
    <property type="match status" value="1"/>
</dbReference>
<accession>A0A923L6X4</accession>
<evidence type="ECO:0000313" key="4">
    <source>
        <dbReference type="Proteomes" id="UP000637359"/>
    </source>
</evidence>
<proteinExistence type="predicted"/>
<protein>
    <submittedName>
        <fullName evidence="3">DUF1343 domain-containing protein</fullName>
    </submittedName>
</protein>
<dbReference type="InterPro" id="IPR048503">
    <property type="entry name" value="NamZ_C"/>
</dbReference>